<dbReference type="InterPro" id="IPR014543">
    <property type="entry name" value="UCP028291"/>
</dbReference>
<accession>A0A2P9HNK9</accession>
<proteinExistence type="predicted"/>
<dbReference type="Proteomes" id="UP000246073">
    <property type="component" value="Unassembled WGS sequence"/>
</dbReference>
<dbReference type="PIRSF" id="PIRSF028291">
    <property type="entry name" value="UCP028291"/>
    <property type="match status" value="1"/>
</dbReference>
<reference evidence="2" key="1">
    <citation type="submission" date="2017-12" db="EMBL/GenBank/DDBJ databases">
        <authorList>
            <person name="Diaz M."/>
        </authorList>
    </citation>
    <scope>NUCLEOTIDE SEQUENCE [LARGE SCALE GENOMIC DNA]</scope>
    <source>
        <strain evidence="2">FI11154</strain>
    </source>
</reference>
<organism evidence="1 2">
    <name type="scientific">Ochrobactrum soli</name>
    <dbReference type="NCBI Taxonomy" id="2448455"/>
    <lineage>
        <taxon>Bacteria</taxon>
        <taxon>Pseudomonadati</taxon>
        <taxon>Pseudomonadota</taxon>
        <taxon>Alphaproteobacteria</taxon>
        <taxon>Hyphomicrobiales</taxon>
        <taxon>Brucellaceae</taxon>
        <taxon>Brucella/Ochrobactrum group</taxon>
        <taxon>Ochrobactrum</taxon>
    </lineage>
</organism>
<sequence length="96" mass="10974">MSQATAIVPTAHASRYLQQLCKHWAHKFAVEFTPEHGQIDLGDDRLVILDADAEKLTTTVKTSAENLDRLQDVVVNHIVRFAFREELVFNWQQTQA</sequence>
<evidence type="ECO:0008006" key="3">
    <source>
        <dbReference type="Google" id="ProtNLM"/>
    </source>
</evidence>
<dbReference type="EMBL" id="OOFM01000005">
    <property type="protein sequence ID" value="SPL65677.1"/>
    <property type="molecule type" value="Genomic_DNA"/>
</dbReference>
<gene>
    <name evidence="1" type="ORF">OHAE_1544</name>
</gene>
<dbReference type="Gene3D" id="3.30.310.50">
    <property type="entry name" value="Alpha-D-phosphohexomutase, C-terminal domain"/>
    <property type="match status" value="1"/>
</dbReference>
<evidence type="ECO:0000313" key="1">
    <source>
        <dbReference type="EMBL" id="SPL65677.1"/>
    </source>
</evidence>
<protein>
    <recommendedName>
        <fullName evidence="3">DUF2218 domain-containing protein</fullName>
    </recommendedName>
</protein>
<dbReference type="Pfam" id="PF09981">
    <property type="entry name" value="DUF2218"/>
    <property type="match status" value="1"/>
</dbReference>
<dbReference type="AlphaFoldDB" id="A0A2P9HNK9"/>
<evidence type="ECO:0000313" key="2">
    <source>
        <dbReference type="Proteomes" id="UP000246073"/>
    </source>
</evidence>
<name>A0A2P9HNK9_9HYPH</name>
<dbReference type="RefSeq" id="WP_109369258.1">
    <property type="nucleotide sequence ID" value="NZ_OOFM01000005.1"/>
</dbReference>